<comment type="caution">
    <text evidence="3">The sequence shown here is derived from an EMBL/GenBank/DDBJ whole genome shotgun (WGS) entry which is preliminary data.</text>
</comment>
<keyword evidence="2" id="KW-0812">Transmembrane</keyword>
<organism evidence="3">
    <name type="scientific">mine drainage metagenome</name>
    <dbReference type="NCBI Taxonomy" id="410659"/>
    <lineage>
        <taxon>unclassified sequences</taxon>
        <taxon>metagenomes</taxon>
        <taxon>ecological metagenomes</taxon>
    </lineage>
</organism>
<name>A0A1J5TNB0_9ZZZZ</name>
<feature type="coiled-coil region" evidence="1">
    <location>
        <begin position="50"/>
        <end position="84"/>
    </location>
</feature>
<keyword evidence="2" id="KW-1133">Transmembrane helix</keyword>
<evidence type="ECO:0000313" key="3">
    <source>
        <dbReference type="EMBL" id="OIR13478.1"/>
    </source>
</evidence>
<feature type="transmembrane region" description="Helical" evidence="2">
    <location>
        <begin position="16"/>
        <end position="36"/>
    </location>
</feature>
<proteinExistence type="predicted"/>
<evidence type="ECO:0000256" key="2">
    <source>
        <dbReference type="SAM" id="Phobius"/>
    </source>
</evidence>
<dbReference type="EMBL" id="MLJW01000014">
    <property type="protein sequence ID" value="OIR13478.1"/>
    <property type="molecule type" value="Genomic_DNA"/>
</dbReference>
<dbReference type="AlphaFoldDB" id="A0A1J5TNB0"/>
<feature type="transmembrane region" description="Helical" evidence="2">
    <location>
        <begin position="183"/>
        <end position="207"/>
    </location>
</feature>
<reference evidence="3" key="1">
    <citation type="submission" date="2016-10" db="EMBL/GenBank/DDBJ databases">
        <title>Sequence of Gallionella enrichment culture.</title>
        <authorList>
            <person name="Poehlein A."/>
            <person name="Muehling M."/>
            <person name="Daniel R."/>
        </authorList>
    </citation>
    <scope>NUCLEOTIDE SEQUENCE</scope>
</reference>
<keyword evidence="2" id="KW-0472">Membrane</keyword>
<evidence type="ECO:0000256" key="1">
    <source>
        <dbReference type="SAM" id="Coils"/>
    </source>
</evidence>
<accession>A0A1J5TNB0</accession>
<protein>
    <submittedName>
        <fullName evidence="3">Uncharacterized protein</fullName>
    </submittedName>
</protein>
<sequence>MGELQQRTTLWLLRKAGGILAILAIILGTAGVWSYLRDAVDIEGKRQEVMQVLTGERHRLMEAKARVEERKAAEQRELGQQQQRVAIATRGIRTIDELESPWQRWFGGGDKGGLGARRADLAKLRSAAELRAKELGENLKIEDYTLEGLDVAMGKVDRRMGLLQSTEPIVVRYAKSAWIKTRAYVITALAAWLLGPLLGKLLLYFVVAPPVSRGRPIRFSDKPATGVRVSASNAALDVGLREGELLRVKETFLQASDEGLLKRMRWIFDWRIPFASWACGLVELVELGNPAGSGGDCRVTVASSENSSTEFSLVEVPEGDSLIVRPWFIAGVVLAQGTRLRIRRRWVFGRWQAWMTMQFRFFEFEGPCRLVLAGSRGIRVETLALPADRISGRDPARRANQQAIIGFTPGLEYRPVRAETFWAYYRGMNPLFDELFVGQGLFLCQASAGGRVQSGSRFWQFVWRGLRRAVGL</sequence>
<gene>
    <name evidence="3" type="ORF">GALL_52940</name>
</gene>
<keyword evidence="1" id="KW-0175">Coiled coil</keyword>